<organism evidence="9 10">
    <name type="scientific">Crassaminicella indica</name>
    <dbReference type="NCBI Taxonomy" id="2855394"/>
    <lineage>
        <taxon>Bacteria</taxon>
        <taxon>Bacillati</taxon>
        <taxon>Bacillota</taxon>
        <taxon>Clostridia</taxon>
        <taxon>Eubacteriales</taxon>
        <taxon>Clostridiaceae</taxon>
        <taxon>Crassaminicella</taxon>
    </lineage>
</organism>
<dbReference type="EMBL" id="CP078093">
    <property type="protein sequence ID" value="QXM05451.1"/>
    <property type="molecule type" value="Genomic_DNA"/>
</dbReference>
<feature type="domain" description="ABC transporter" evidence="8">
    <location>
        <begin position="5"/>
        <end position="255"/>
    </location>
</feature>
<dbReference type="CDD" id="cd03257">
    <property type="entry name" value="ABC_NikE_OppD_transporters"/>
    <property type="match status" value="1"/>
</dbReference>
<evidence type="ECO:0000256" key="4">
    <source>
        <dbReference type="ARBA" id="ARBA00022475"/>
    </source>
</evidence>
<dbReference type="NCBIfam" id="TIGR01727">
    <property type="entry name" value="oligo_HPY"/>
    <property type="match status" value="1"/>
</dbReference>
<keyword evidence="5" id="KW-0547">Nucleotide-binding</keyword>
<dbReference type="InterPro" id="IPR003593">
    <property type="entry name" value="AAA+_ATPase"/>
</dbReference>
<keyword evidence="7" id="KW-0472">Membrane</keyword>
<dbReference type="InterPro" id="IPR003439">
    <property type="entry name" value="ABC_transporter-like_ATP-bd"/>
</dbReference>
<evidence type="ECO:0000256" key="3">
    <source>
        <dbReference type="ARBA" id="ARBA00022448"/>
    </source>
</evidence>
<dbReference type="RefSeq" id="WP_218282150.1">
    <property type="nucleotide sequence ID" value="NZ_CP078093.1"/>
</dbReference>
<dbReference type="PROSITE" id="PS00211">
    <property type="entry name" value="ABC_TRANSPORTER_1"/>
    <property type="match status" value="1"/>
</dbReference>
<evidence type="ECO:0000256" key="5">
    <source>
        <dbReference type="ARBA" id="ARBA00022741"/>
    </source>
</evidence>
<proteinExistence type="inferred from homology"/>
<name>A0ABX8RER8_9CLOT</name>
<gene>
    <name evidence="9" type="ORF">KVH43_08650</name>
</gene>
<evidence type="ECO:0000256" key="6">
    <source>
        <dbReference type="ARBA" id="ARBA00022840"/>
    </source>
</evidence>
<evidence type="ECO:0000313" key="9">
    <source>
        <dbReference type="EMBL" id="QXM05451.1"/>
    </source>
</evidence>
<sequence length="320" mass="35767">MDTLLKVNNLHIGFSTKEGLLTAVEDNSFSVKEGEILGIVGESGCGKSITSLAIMGLLPKHARITKGEIVFAGKNITSLDKEERRKLRGKEMTMIFQEPMTSLNPVLKIGDQIIEGLMLHTRLSRKEAKERAIEMMRKVGLPRPNQIYDAYPHELSGGMRQRIMIAMALISKPKLLIADEPTTALDVTIQAQILQLMKKMNKEMKTAMLLISHDIGVIAKMCHRVIVMYAGHIFEEASAEKIIEKGIHPYTKGLMECIPTPEKRGKVLYAIPGRVPSLNERSKGCPFALRCPKAFQQCYNEKPALEKISKGQRVRCFLAQ</sequence>
<comment type="subcellular location">
    <subcellularLocation>
        <location evidence="1">Cell membrane</location>
        <topology evidence="1">Peripheral membrane protein</topology>
    </subcellularLocation>
</comment>
<dbReference type="Proteomes" id="UP000886818">
    <property type="component" value="Chromosome"/>
</dbReference>
<accession>A0ABX8RER8</accession>
<keyword evidence="6 9" id="KW-0067">ATP-binding</keyword>
<evidence type="ECO:0000256" key="7">
    <source>
        <dbReference type="ARBA" id="ARBA00023136"/>
    </source>
</evidence>
<dbReference type="InterPro" id="IPR050388">
    <property type="entry name" value="ABC_Ni/Peptide_Import"/>
</dbReference>
<evidence type="ECO:0000313" key="10">
    <source>
        <dbReference type="Proteomes" id="UP000886818"/>
    </source>
</evidence>
<reference evidence="9" key="1">
    <citation type="submission" date="2021-07" db="EMBL/GenBank/DDBJ databases">
        <title>Complete genome sequence of Crassaminicella sp. 143-21, isolated from a deep-sea hydrothermal vent.</title>
        <authorList>
            <person name="Li X."/>
        </authorList>
    </citation>
    <scope>NUCLEOTIDE SEQUENCE</scope>
    <source>
        <strain evidence="9">143-21</strain>
    </source>
</reference>
<dbReference type="InterPro" id="IPR017871">
    <property type="entry name" value="ABC_transporter-like_CS"/>
</dbReference>
<dbReference type="PANTHER" id="PTHR43297">
    <property type="entry name" value="OLIGOPEPTIDE TRANSPORT ATP-BINDING PROTEIN APPD"/>
    <property type="match status" value="1"/>
</dbReference>
<protein>
    <submittedName>
        <fullName evidence="9">ABC transporter ATP-binding protein</fullName>
    </submittedName>
</protein>
<evidence type="ECO:0000259" key="8">
    <source>
        <dbReference type="PROSITE" id="PS50893"/>
    </source>
</evidence>
<dbReference type="InterPro" id="IPR013563">
    <property type="entry name" value="Oligopep_ABC_C"/>
</dbReference>
<keyword evidence="10" id="KW-1185">Reference proteome</keyword>
<dbReference type="Pfam" id="PF00005">
    <property type="entry name" value="ABC_tran"/>
    <property type="match status" value="1"/>
</dbReference>
<dbReference type="Pfam" id="PF08352">
    <property type="entry name" value="oligo_HPY"/>
    <property type="match status" value="1"/>
</dbReference>
<keyword evidence="4" id="KW-1003">Cell membrane</keyword>
<dbReference type="PANTHER" id="PTHR43297:SF2">
    <property type="entry name" value="DIPEPTIDE TRANSPORT ATP-BINDING PROTEIN DPPD"/>
    <property type="match status" value="1"/>
</dbReference>
<dbReference type="GO" id="GO:0005524">
    <property type="term" value="F:ATP binding"/>
    <property type="evidence" value="ECO:0007669"/>
    <property type="project" value="UniProtKB-KW"/>
</dbReference>
<dbReference type="SMART" id="SM00382">
    <property type="entry name" value="AAA"/>
    <property type="match status" value="1"/>
</dbReference>
<dbReference type="PROSITE" id="PS50893">
    <property type="entry name" value="ABC_TRANSPORTER_2"/>
    <property type="match status" value="1"/>
</dbReference>
<comment type="similarity">
    <text evidence="2">Belongs to the ABC transporter superfamily.</text>
</comment>
<evidence type="ECO:0000256" key="2">
    <source>
        <dbReference type="ARBA" id="ARBA00005417"/>
    </source>
</evidence>
<keyword evidence="3" id="KW-0813">Transport</keyword>
<evidence type="ECO:0000256" key="1">
    <source>
        <dbReference type="ARBA" id="ARBA00004202"/>
    </source>
</evidence>